<dbReference type="AlphaFoldDB" id="A0A4S1X135"/>
<dbReference type="Proteomes" id="UP000306147">
    <property type="component" value="Unassembled WGS sequence"/>
</dbReference>
<dbReference type="Gene3D" id="2.170.150.40">
    <property type="entry name" value="Domain of unknown function (DUF427)"/>
    <property type="match status" value="1"/>
</dbReference>
<name>A0A4S1X135_9SPHN</name>
<organism evidence="2 3">
    <name type="scientific">Sphingomonas gei</name>
    <dbReference type="NCBI Taxonomy" id="1395960"/>
    <lineage>
        <taxon>Bacteria</taxon>
        <taxon>Pseudomonadati</taxon>
        <taxon>Pseudomonadota</taxon>
        <taxon>Alphaproteobacteria</taxon>
        <taxon>Sphingomonadales</taxon>
        <taxon>Sphingomonadaceae</taxon>
        <taxon>Sphingomonas</taxon>
    </lineage>
</organism>
<evidence type="ECO:0000259" key="1">
    <source>
        <dbReference type="Pfam" id="PF04248"/>
    </source>
</evidence>
<reference evidence="2 3" key="1">
    <citation type="submission" date="2019-04" db="EMBL/GenBank/DDBJ databases">
        <title>Sphingomonas psychrotolerans sp. nov., isolated from soil in the Tianshan Mountains, Xinjiang, China.</title>
        <authorList>
            <person name="Luo Y."/>
            <person name="Sheng H."/>
        </authorList>
    </citation>
    <scope>NUCLEOTIDE SEQUENCE [LARGE SCALE GENOMIC DNA]</scope>
    <source>
        <strain evidence="2 3">ZFGT-11</strain>
    </source>
</reference>
<dbReference type="RefSeq" id="WP_135965423.1">
    <property type="nucleotide sequence ID" value="NZ_SRXT01000008.1"/>
</dbReference>
<evidence type="ECO:0000313" key="2">
    <source>
        <dbReference type="EMBL" id="TGX49599.1"/>
    </source>
</evidence>
<protein>
    <submittedName>
        <fullName evidence="2">DUF427 domain-containing protein</fullName>
    </submittedName>
</protein>
<dbReference type="PANTHER" id="PTHR34310:SF9">
    <property type="entry name" value="BLR5716 PROTEIN"/>
    <property type="match status" value="1"/>
</dbReference>
<dbReference type="OrthoDB" id="9815163at2"/>
<dbReference type="EMBL" id="SRXT01000008">
    <property type="protein sequence ID" value="TGX49599.1"/>
    <property type="molecule type" value="Genomic_DNA"/>
</dbReference>
<dbReference type="InterPro" id="IPR038694">
    <property type="entry name" value="DUF427_sf"/>
</dbReference>
<dbReference type="PANTHER" id="PTHR34310">
    <property type="entry name" value="DUF427 DOMAIN PROTEIN (AFU_ORTHOLOGUE AFUA_3G02220)"/>
    <property type="match status" value="1"/>
</dbReference>
<keyword evidence="3" id="KW-1185">Reference proteome</keyword>
<dbReference type="Pfam" id="PF04248">
    <property type="entry name" value="NTP_transf_9"/>
    <property type="match status" value="1"/>
</dbReference>
<accession>A0A4S1X135</accession>
<feature type="domain" description="DUF427" evidence="1">
    <location>
        <begin position="26"/>
        <end position="116"/>
    </location>
</feature>
<comment type="caution">
    <text evidence="2">The sequence shown here is derived from an EMBL/GenBank/DDBJ whole genome shotgun (WGS) entry which is preliminary data.</text>
</comment>
<dbReference type="InterPro" id="IPR007361">
    <property type="entry name" value="DUF427"/>
</dbReference>
<proteinExistence type="predicted"/>
<gene>
    <name evidence="2" type="ORF">E5A73_18965</name>
</gene>
<sequence>MTDRKILVPDASHPISIEDSPSTVTVKQGTLSIAKTQNALTLSEASYPPVQYIPRSDVDMSLLQRSQHTTYCPYKGVATYYSIPALGEAGLNSVWTYEAPFDAVGAIAGHLAFYPDRVSVELREGVG</sequence>
<evidence type="ECO:0000313" key="3">
    <source>
        <dbReference type="Proteomes" id="UP000306147"/>
    </source>
</evidence>